<dbReference type="Proteomes" id="UP000451048">
    <property type="component" value="Unassembled WGS sequence"/>
</dbReference>
<reference evidence="1 3" key="2">
    <citation type="submission" date="2019-12" db="EMBL/GenBank/DDBJ databases">
        <title>Acinetobacter haemolyticus comparative genomics.</title>
        <authorList>
            <person name="Castro-Jaimes S."/>
            <person name="Bello-Lopez E."/>
            <person name="Velazquez-Acosta C."/>
            <person name="Volkow-Fernandez P."/>
            <person name="Lozano-Zarain P."/>
            <person name="Castillo Ramirez S."/>
            <person name="Cevallos M.A."/>
        </authorList>
    </citation>
    <scope>NUCLEOTIDE SEQUENCE [LARGE SCALE GENOMIC DNA]</scope>
    <source>
        <strain evidence="1 3">AN10</strain>
    </source>
</reference>
<organism evidence="1 3">
    <name type="scientific">Acinetobacter haemolyticus</name>
    <dbReference type="NCBI Taxonomy" id="29430"/>
    <lineage>
        <taxon>Bacteria</taxon>
        <taxon>Pseudomonadati</taxon>
        <taxon>Pseudomonadota</taxon>
        <taxon>Gammaproteobacteria</taxon>
        <taxon>Moraxellales</taxon>
        <taxon>Moraxellaceae</taxon>
        <taxon>Acinetobacter</taxon>
    </lineage>
</organism>
<evidence type="ECO:0000313" key="2">
    <source>
        <dbReference type="EMBL" id="QHI14714.1"/>
    </source>
</evidence>
<dbReference type="AlphaFoldDB" id="A0A1L6KRG2"/>
<sequence length="120" mass="13142">MSVQRLHVTSRFCEVAISGNLVHLAGQLADDTSVDVSAQTQQTLDNIDRLLAEAGTDKTHILSVLIFLKDIEKDYAAMNAVWDAWIAEGHPPARTCVESKLYAPDVLVEMTVTAVRPDAH</sequence>
<dbReference type="CDD" id="cd06150">
    <property type="entry name" value="YjgF_YER057c_UK114_like_2"/>
    <property type="match status" value="1"/>
</dbReference>
<dbReference type="EMBL" id="WTTO01000035">
    <property type="protein sequence ID" value="NAR74117.1"/>
    <property type="molecule type" value="Genomic_DNA"/>
</dbReference>
<evidence type="ECO:0000313" key="4">
    <source>
        <dbReference type="Proteomes" id="UP000463868"/>
    </source>
</evidence>
<accession>A0A1L6KRG2</accession>
<evidence type="ECO:0000313" key="1">
    <source>
        <dbReference type="EMBL" id="NAR74117.1"/>
    </source>
</evidence>
<dbReference type="OrthoDB" id="6899345at2"/>
<name>A0A1L6KRG2_ACIHA</name>
<evidence type="ECO:0000313" key="3">
    <source>
        <dbReference type="Proteomes" id="UP000451048"/>
    </source>
</evidence>
<dbReference type="GeneID" id="56330590"/>
<dbReference type="STRING" id="29430.AHTJS_15800"/>
<dbReference type="PANTHER" id="PTHR47328">
    <property type="match status" value="1"/>
</dbReference>
<dbReference type="Proteomes" id="UP000463868">
    <property type="component" value="Chromosome"/>
</dbReference>
<protein>
    <submittedName>
        <fullName evidence="1">RidA family protein</fullName>
    </submittedName>
</protein>
<dbReference type="RefSeq" id="WP_005084062.1">
    <property type="nucleotide sequence ID" value="NZ_BBSE01000034.1"/>
</dbReference>
<dbReference type="KEGG" id="ahl:AHTJS_15800"/>
<dbReference type="PANTHER" id="PTHR47328:SF1">
    <property type="entry name" value="RUTC FAMILY PROTEIN YOAB"/>
    <property type="match status" value="1"/>
</dbReference>
<dbReference type="Pfam" id="PF01042">
    <property type="entry name" value="Ribonuc_L-PSP"/>
    <property type="match status" value="1"/>
</dbReference>
<dbReference type="Gene3D" id="3.30.1330.40">
    <property type="entry name" value="RutC-like"/>
    <property type="match status" value="1"/>
</dbReference>
<dbReference type="InterPro" id="IPR006175">
    <property type="entry name" value="YjgF/YER057c/UK114"/>
</dbReference>
<dbReference type="InterPro" id="IPR035959">
    <property type="entry name" value="RutC-like_sf"/>
</dbReference>
<reference evidence="2 4" key="1">
    <citation type="submission" date="2018-08" db="EMBL/GenBank/DDBJ databases">
        <title>Analysis of the genomic diversity of Mexican Acinetobacter haemolyticus clinical isolates.</title>
        <authorList>
            <person name="Castro-Jaimes S."/>
            <person name="Cevallos M.A."/>
        </authorList>
    </citation>
    <scope>NUCLEOTIDE SEQUENCE [LARGE SCALE GENOMIC DNA]</scope>
    <source>
        <strain evidence="2 4">AN43</strain>
    </source>
</reference>
<dbReference type="SUPFAM" id="SSF55298">
    <property type="entry name" value="YjgF-like"/>
    <property type="match status" value="1"/>
</dbReference>
<dbReference type="InterPro" id="IPR035709">
    <property type="entry name" value="YoaB-like"/>
</dbReference>
<proteinExistence type="predicted"/>
<dbReference type="EMBL" id="CP031976">
    <property type="protein sequence ID" value="QHI14714.1"/>
    <property type="molecule type" value="Genomic_DNA"/>
</dbReference>
<gene>
    <name evidence="2" type="ORF">AhaeAN43_15815</name>
    <name evidence="1" type="ORF">GPS52_11535</name>
</gene>